<name>A0A2K3NEF9_TRIPR</name>
<feature type="region of interest" description="Disordered" evidence="6">
    <location>
        <begin position="85"/>
        <end position="116"/>
    </location>
</feature>
<feature type="compositionally biased region" description="Basic and acidic residues" evidence="6">
    <location>
        <begin position="89"/>
        <end position="100"/>
    </location>
</feature>
<dbReference type="CDD" id="cd10017">
    <property type="entry name" value="B3_DNA"/>
    <property type="match status" value="2"/>
</dbReference>
<keyword evidence="3" id="KW-0238">DNA-binding</keyword>
<keyword evidence="4" id="KW-0804">Transcription</keyword>
<comment type="caution">
    <text evidence="8">The sequence shown here is derived from an EMBL/GenBank/DDBJ whole genome shotgun (WGS) entry which is preliminary data.</text>
</comment>
<evidence type="ECO:0000259" key="7">
    <source>
        <dbReference type="PROSITE" id="PS50863"/>
    </source>
</evidence>
<dbReference type="Proteomes" id="UP000236291">
    <property type="component" value="Unassembled WGS sequence"/>
</dbReference>
<evidence type="ECO:0000313" key="8">
    <source>
        <dbReference type="EMBL" id="PNY01420.1"/>
    </source>
</evidence>
<dbReference type="PANTHER" id="PTHR31920:SF117">
    <property type="entry name" value="TRANSCRIPTIONAL FACTOR FAMILY PROTEIN, PUTATIVE-RELATED"/>
    <property type="match status" value="1"/>
</dbReference>
<feature type="region of interest" description="Disordered" evidence="6">
    <location>
        <begin position="132"/>
        <end position="152"/>
    </location>
</feature>
<reference evidence="8 9" key="2">
    <citation type="journal article" date="2017" name="Front. Plant Sci.">
        <title>Gene Classification and Mining of Molecular Markers Useful in Red Clover (Trifolium pratense) Breeding.</title>
        <authorList>
            <person name="Istvanek J."/>
            <person name="Dluhosova J."/>
            <person name="Dluhos P."/>
            <person name="Patkova L."/>
            <person name="Nedelnik J."/>
            <person name="Repkova J."/>
        </authorList>
    </citation>
    <scope>NUCLEOTIDE SEQUENCE [LARGE SCALE GENOMIC DNA]</scope>
    <source>
        <strain evidence="9">cv. Tatra</strain>
        <tissue evidence="8">Young leaves</tissue>
    </source>
</reference>
<feature type="non-terminal residue" evidence="8">
    <location>
        <position position="1"/>
    </location>
</feature>
<sequence length="265" mass="30053">KIPNKFTKSHGVGLSNPVLINPPDGTKWKVYWKNINGEIWFEKGWKSFTQNYSLGHGSLVVFKYKEGTSKFDVLILGQSAVEIDYDPSSDTHDDDDKNDNVGDSDDDEPVKILDENSDDESVMILDELSSPRPHKKVRGETENITKRTSSLNMPKEARAQEIAENFISSNPFFTILINTYHVVESHQLGVPSLKGVIENKGKDVMLQIGKRSWNVKLLRCSENTNTRRLSAGWRLFLRESGLKPGDVCVFELINKNDLIFKVHVF</sequence>
<evidence type="ECO:0000256" key="3">
    <source>
        <dbReference type="ARBA" id="ARBA00023125"/>
    </source>
</evidence>
<dbReference type="PROSITE" id="PS50863">
    <property type="entry name" value="B3"/>
    <property type="match status" value="2"/>
</dbReference>
<dbReference type="AlphaFoldDB" id="A0A2K3NEF9"/>
<dbReference type="SMART" id="SM01019">
    <property type="entry name" value="B3"/>
    <property type="match status" value="2"/>
</dbReference>
<feature type="domain" description="TF-B3" evidence="7">
    <location>
        <begin position="1"/>
        <end position="79"/>
    </location>
</feature>
<dbReference type="STRING" id="57577.A0A2K3NEF9"/>
<dbReference type="EMBL" id="ASHM01020082">
    <property type="protein sequence ID" value="PNY01420.1"/>
    <property type="molecule type" value="Genomic_DNA"/>
</dbReference>
<protein>
    <submittedName>
        <fullName evidence="8">B3 domain-containing protein</fullName>
    </submittedName>
</protein>
<reference evidence="8 9" key="1">
    <citation type="journal article" date="2014" name="Am. J. Bot.">
        <title>Genome assembly and annotation for red clover (Trifolium pratense; Fabaceae).</title>
        <authorList>
            <person name="Istvanek J."/>
            <person name="Jaros M."/>
            <person name="Krenek A."/>
            <person name="Repkova J."/>
        </authorList>
    </citation>
    <scope>NUCLEOTIDE SEQUENCE [LARGE SCALE GENOMIC DNA]</scope>
    <source>
        <strain evidence="9">cv. Tatra</strain>
        <tissue evidence="8">Young leaves</tissue>
    </source>
</reference>
<evidence type="ECO:0000256" key="2">
    <source>
        <dbReference type="ARBA" id="ARBA00023015"/>
    </source>
</evidence>
<evidence type="ECO:0000313" key="9">
    <source>
        <dbReference type="Proteomes" id="UP000236291"/>
    </source>
</evidence>
<dbReference type="InterPro" id="IPR015300">
    <property type="entry name" value="DNA-bd_pseudobarrel_sf"/>
</dbReference>
<evidence type="ECO:0000256" key="4">
    <source>
        <dbReference type="ARBA" id="ARBA00023163"/>
    </source>
</evidence>
<evidence type="ECO:0000256" key="5">
    <source>
        <dbReference type="ARBA" id="ARBA00023242"/>
    </source>
</evidence>
<dbReference type="InterPro" id="IPR003340">
    <property type="entry name" value="B3_DNA-bd"/>
</dbReference>
<feature type="domain" description="TF-B3" evidence="7">
    <location>
        <begin position="173"/>
        <end position="265"/>
    </location>
</feature>
<gene>
    <name evidence="8" type="ORF">L195_g024713</name>
</gene>
<dbReference type="Pfam" id="PF02362">
    <property type="entry name" value="B3"/>
    <property type="match status" value="2"/>
</dbReference>
<dbReference type="InterPro" id="IPR050655">
    <property type="entry name" value="Plant_B3_domain"/>
</dbReference>
<proteinExistence type="predicted"/>
<keyword evidence="2" id="KW-0805">Transcription regulation</keyword>
<evidence type="ECO:0000256" key="6">
    <source>
        <dbReference type="SAM" id="MobiDB-lite"/>
    </source>
</evidence>
<dbReference type="Gene3D" id="2.40.330.10">
    <property type="entry name" value="DNA-binding pseudobarrel domain"/>
    <property type="match status" value="2"/>
</dbReference>
<dbReference type="PANTHER" id="PTHR31920">
    <property type="entry name" value="B3 DOMAIN-CONTAINING"/>
    <property type="match status" value="1"/>
</dbReference>
<accession>A0A2K3NEF9</accession>
<keyword evidence="5" id="KW-0539">Nucleus</keyword>
<evidence type="ECO:0000256" key="1">
    <source>
        <dbReference type="ARBA" id="ARBA00004123"/>
    </source>
</evidence>
<organism evidence="8 9">
    <name type="scientific">Trifolium pratense</name>
    <name type="common">Red clover</name>
    <dbReference type="NCBI Taxonomy" id="57577"/>
    <lineage>
        <taxon>Eukaryota</taxon>
        <taxon>Viridiplantae</taxon>
        <taxon>Streptophyta</taxon>
        <taxon>Embryophyta</taxon>
        <taxon>Tracheophyta</taxon>
        <taxon>Spermatophyta</taxon>
        <taxon>Magnoliopsida</taxon>
        <taxon>eudicotyledons</taxon>
        <taxon>Gunneridae</taxon>
        <taxon>Pentapetalae</taxon>
        <taxon>rosids</taxon>
        <taxon>fabids</taxon>
        <taxon>Fabales</taxon>
        <taxon>Fabaceae</taxon>
        <taxon>Papilionoideae</taxon>
        <taxon>50 kb inversion clade</taxon>
        <taxon>NPAAA clade</taxon>
        <taxon>Hologalegina</taxon>
        <taxon>IRL clade</taxon>
        <taxon>Trifolieae</taxon>
        <taxon>Trifolium</taxon>
    </lineage>
</organism>
<dbReference type="GO" id="GO:0005634">
    <property type="term" value="C:nucleus"/>
    <property type="evidence" value="ECO:0007669"/>
    <property type="project" value="UniProtKB-SubCell"/>
</dbReference>
<comment type="subcellular location">
    <subcellularLocation>
        <location evidence="1">Nucleus</location>
    </subcellularLocation>
</comment>
<dbReference type="SUPFAM" id="SSF101936">
    <property type="entry name" value="DNA-binding pseudobarrel domain"/>
    <property type="match status" value="2"/>
</dbReference>
<dbReference type="GO" id="GO:0003677">
    <property type="term" value="F:DNA binding"/>
    <property type="evidence" value="ECO:0007669"/>
    <property type="project" value="UniProtKB-KW"/>
</dbReference>